<keyword evidence="2" id="KW-0547">Nucleotide-binding</keyword>
<dbReference type="GO" id="GO:0004674">
    <property type="term" value="F:protein serine/threonine kinase activity"/>
    <property type="evidence" value="ECO:0007669"/>
    <property type="project" value="TreeGrafter"/>
</dbReference>
<evidence type="ECO:0000256" key="4">
    <source>
        <dbReference type="ARBA" id="ARBA00022840"/>
    </source>
</evidence>
<dbReference type="STRING" id="1432141.A0A015MQB6"/>
<dbReference type="InterPro" id="IPR051681">
    <property type="entry name" value="Ser/Thr_Kinases-Pseudokinases"/>
</dbReference>
<dbReference type="EMBL" id="JEMT01017050">
    <property type="protein sequence ID" value="EXX68963.1"/>
    <property type="molecule type" value="Genomic_DNA"/>
</dbReference>
<dbReference type="PANTHER" id="PTHR44329:SF288">
    <property type="entry name" value="MITOGEN-ACTIVATED PROTEIN KINASE KINASE KINASE 20"/>
    <property type="match status" value="1"/>
</dbReference>
<reference evidence="6 7" key="1">
    <citation type="submission" date="2014-02" db="EMBL/GenBank/DDBJ databases">
        <title>Single nucleus genome sequencing reveals high similarity among nuclei of an endomycorrhizal fungus.</title>
        <authorList>
            <person name="Lin K."/>
            <person name="Geurts R."/>
            <person name="Zhang Z."/>
            <person name="Limpens E."/>
            <person name="Saunders D.G."/>
            <person name="Mu D."/>
            <person name="Pang E."/>
            <person name="Cao H."/>
            <person name="Cha H."/>
            <person name="Lin T."/>
            <person name="Zhou Q."/>
            <person name="Shang Y."/>
            <person name="Li Y."/>
            <person name="Ivanov S."/>
            <person name="Sharma T."/>
            <person name="Velzen R.V."/>
            <person name="Ruijter N.D."/>
            <person name="Aanen D.K."/>
            <person name="Win J."/>
            <person name="Kamoun S."/>
            <person name="Bisseling T."/>
            <person name="Huang S."/>
        </authorList>
    </citation>
    <scope>NUCLEOTIDE SEQUENCE [LARGE SCALE GENOMIC DNA]</scope>
    <source>
        <strain evidence="7">DAOM197198w</strain>
    </source>
</reference>
<keyword evidence="3" id="KW-0418">Kinase</keyword>
<dbReference type="InterPro" id="IPR000719">
    <property type="entry name" value="Prot_kinase_dom"/>
</dbReference>
<dbReference type="HOGENOM" id="CLU_000288_7_34_1"/>
<organism evidence="6 7">
    <name type="scientific">Rhizophagus irregularis (strain DAOM 197198w)</name>
    <name type="common">Glomus intraradices</name>
    <dbReference type="NCBI Taxonomy" id="1432141"/>
    <lineage>
        <taxon>Eukaryota</taxon>
        <taxon>Fungi</taxon>
        <taxon>Fungi incertae sedis</taxon>
        <taxon>Mucoromycota</taxon>
        <taxon>Glomeromycotina</taxon>
        <taxon>Glomeromycetes</taxon>
        <taxon>Glomerales</taxon>
        <taxon>Glomeraceae</taxon>
        <taxon>Rhizophagus</taxon>
    </lineage>
</organism>
<dbReference type="Gene3D" id="1.10.10.1010">
    <property type="entry name" value="Intein homing endonuclease, domain IV"/>
    <property type="match status" value="1"/>
</dbReference>
<proteinExistence type="predicted"/>
<evidence type="ECO:0000313" key="7">
    <source>
        <dbReference type="Proteomes" id="UP000022910"/>
    </source>
</evidence>
<dbReference type="InterPro" id="IPR011009">
    <property type="entry name" value="Kinase-like_dom_sf"/>
</dbReference>
<dbReference type="SMR" id="A0A015MQB6"/>
<dbReference type="PANTHER" id="PTHR44329">
    <property type="entry name" value="SERINE/THREONINE-PROTEIN KINASE TNNI3K-RELATED"/>
    <property type="match status" value="1"/>
</dbReference>
<evidence type="ECO:0000256" key="3">
    <source>
        <dbReference type="ARBA" id="ARBA00022777"/>
    </source>
</evidence>
<dbReference type="PROSITE" id="PS50011">
    <property type="entry name" value="PROTEIN_KINASE_DOM"/>
    <property type="match status" value="1"/>
</dbReference>
<dbReference type="Gene3D" id="1.10.510.10">
    <property type="entry name" value="Transferase(Phosphotransferase) domain 1"/>
    <property type="match status" value="1"/>
</dbReference>
<evidence type="ECO:0000256" key="2">
    <source>
        <dbReference type="ARBA" id="ARBA00022741"/>
    </source>
</evidence>
<dbReference type="AlphaFoldDB" id="A0A015MQB6"/>
<dbReference type="InterPro" id="IPR001245">
    <property type="entry name" value="Ser-Thr/Tyr_kinase_cat_dom"/>
</dbReference>
<gene>
    <name evidence="6" type="ORF">RirG_100290</name>
</gene>
<keyword evidence="1" id="KW-0808">Transferase</keyword>
<keyword evidence="4" id="KW-0067">ATP-binding</keyword>
<accession>A0A015MQB6</accession>
<evidence type="ECO:0000313" key="6">
    <source>
        <dbReference type="EMBL" id="EXX68963.1"/>
    </source>
</evidence>
<protein>
    <submittedName>
        <fullName evidence="6">Cdc15p</fullName>
    </submittedName>
</protein>
<keyword evidence="7" id="KW-1185">Reference proteome</keyword>
<evidence type="ECO:0000256" key="1">
    <source>
        <dbReference type="ARBA" id="ARBA00022679"/>
    </source>
</evidence>
<name>A0A015MQB6_RHIIW</name>
<comment type="caution">
    <text evidence="6">The sequence shown here is derived from an EMBL/GenBank/DDBJ whole genome shotgun (WGS) entry which is preliminary data.</text>
</comment>
<dbReference type="Pfam" id="PF07714">
    <property type="entry name" value="PK_Tyr_Ser-Thr"/>
    <property type="match status" value="1"/>
</dbReference>
<sequence>MENSIKYRLRNASNNKSLIHKTHNILKPIFKLCNECNKKRKHWDESHQCCHLCYKAKTVLISSGNEAVDDFIRYTRINWDATDATFKMEFVPYNRFNDIEFIAEGGFSKVYKATWIDGPIASWNYKKQAYRRKGKMMVALKELNNSKNITPEELNELKIFYDFAIRHQNSSIMYEYTDSYYDFNHYHDISNHYGITKNPITQNFVIVTDYYEGNNLTREIAKHFSLLLWYQKLLILESTIYKLEMVHNVNIIHRDYHSGNILISNDFSSTLCDLGISKSAMGHDEEIYGIIPYIAPEILKRQNYTIASDIYGFGMIMWELMTGRRPFWDHDHDTDLIIKICDGFRPPIVTNAPEGYVELMQRCWHSDPNKRPTATELRKKIVIMKNNEPEYYCDGITKIVKSPDIGPVKSINPGAIYKSRSLSEMIKSAESTRSLESIDSEISNNKFEDNLTINDNDYLTKEIELDIDNDTSFGDSKDDDYVTEEINFDI</sequence>
<feature type="domain" description="Protein kinase" evidence="5">
    <location>
        <begin position="96"/>
        <end position="383"/>
    </location>
</feature>
<dbReference type="Proteomes" id="UP000022910">
    <property type="component" value="Unassembled WGS sequence"/>
</dbReference>
<evidence type="ECO:0000259" key="5">
    <source>
        <dbReference type="PROSITE" id="PS50011"/>
    </source>
</evidence>
<dbReference type="GO" id="GO:0005524">
    <property type="term" value="F:ATP binding"/>
    <property type="evidence" value="ECO:0007669"/>
    <property type="project" value="UniProtKB-KW"/>
</dbReference>
<dbReference type="SUPFAM" id="SSF56112">
    <property type="entry name" value="Protein kinase-like (PK-like)"/>
    <property type="match status" value="1"/>
</dbReference>